<name>A0A0J1B6N2_RHOIS</name>
<dbReference type="EMBL" id="LECT01000044">
    <property type="protein sequence ID" value="KLU02470.1"/>
    <property type="molecule type" value="Genomic_DNA"/>
</dbReference>
<evidence type="ECO:0000313" key="2">
    <source>
        <dbReference type="Proteomes" id="UP000036367"/>
    </source>
</evidence>
<organism evidence="1 2">
    <name type="scientific">Rhodopirellula islandica</name>
    <dbReference type="NCBI Taxonomy" id="595434"/>
    <lineage>
        <taxon>Bacteria</taxon>
        <taxon>Pseudomonadati</taxon>
        <taxon>Planctomycetota</taxon>
        <taxon>Planctomycetia</taxon>
        <taxon>Pirellulales</taxon>
        <taxon>Pirellulaceae</taxon>
        <taxon>Rhodopirellula</taxon>
    </lineage>
</organism>
<keyword evidence="2" id="KW-1185">Reference proteome</keyword>
<comment type="caution">
    <text evidence="1">The sequence shown here is derived from an EMBL/GenBank/DDBJ whole genome shotgun (WGS) entry which is preliminary data.</text>
</comment>
<protein>
    <submittedName>
        <fullName evidence="1">Uncharacterized protein</fullName>
    </submittedName>
</protein>
<dbReference type="AlphaFoldDB" id="A0A0J1B6N2"/>
<dbReference type="Proteomes" id="UP000036367">
    <property type="component" value="Unassembled WGS sequence"/>
</dbReference>
<dbReference type="STRING" id="595434.RISK_005536"/>
<sequence length="69" mass="7847">MHFKRGHRAKSKLTDARELLAIVAGERNGGKCNQLSRHRWDAVRCRLGSLFVRPLPATLRRLVPSFSAH</sequence>
<reference evidence="1" key="1">
    <citation type="submission" date="2015-05" db="EMBL/GenBank/DDBJ databases">
        <title>Permanent draft genome of Rhodopirellula islandicus K833.</title>
        <authorList>
            <person name="Kizina J."/>
            <person name="Richter M."/>
            <person name="Glockner F.O."/>
            <person name="Harder J."/>
        </authorList>
    </citation>
    <scope>NUCLEOTIDE SEQUENCE [LARGE SCALE GENOMIC DNA]</scope>
    <source>
        <strain evidence="1">K833</strain>
    </source>
</reference>
<proteinExistence type="predicted"/>
<accession>A0A0J1B6N2</accession>
<evidence type="ECO:0000313" key="1">
    <source>
        <dbReference type="EMBL" id="KLU02470.1"/>
    </source>
</evidence>
<gene>
    <name evidence="1" type="ORF">RISK_005536</name>
</gene>